<feature type="domain" description="WW" evidence="1">
    <location>
        <begin position="64"/>
        <end position="97"/>
    </location>
</feature>
<evidence type="ECO:0000313" key="2">
    <source>
        <dbReference type="EMBL" id="AHJ60965.1"/>
    </source>
</evidence>
<protein>
    <submittedName>
        <fullName evidence="2">SAV</fullName>
    </submittedName>
</protein>
<dbReference type="Gene3D" id="2.20.70.10">
    <property type="match status" value="1"/>
</dbReference>
<proteinExistence type="evidence at transcript level"/>
<gene>
    <name evidence="2" type="primary">sav</name>
</gene>
<dbReference type="CDD" id="cd00201">
    <property type="entry name" value="WW"/>
    <property type="match status" value="1"/>
</dbReference>
<organism evidence="2">
    <name type="scientific">Schmidtea mediterranea</name>
    <name type="common">Freshwater planarian flatworm</name>
    <dbReference type="NCBI Taxonomy" id="79327"/>
    <lineage>
        <taxon>Eukaryota</taxon>
        <taxon>Metazoa</taxon>
        <taxon>Spiralia</taxon>
        <taxon>Lophotrochozoa</taxon>
        <taxon>Platyhelminthes</taxon>
        <taxon>Rhabditophora</taxon>
        <taxon>Seriata</taxon>
        <taxon>Tricladida</taxon>
        <taxon>Continenticola</taxon>
        <taxon>Geoplanoidea</taxon>
        <taxon>Dugesiidae</taxon>
        <taxon>Schmidtea</taxon>
    </lineage>
</organism>
<sequence length="231" mass="27801">MSKIKHENDIILLSIDANWMPYNFNSTYFSRYLSVDNSLDLIFYSSEVLNMLDKNICAEFEISYELPKGWFEIRSSRGRMCFLDTINKISTWTNPTNNFIIPFGWERIDSETEGIYYHHIFLNHCQRYNPNLWIQIDCKRPEITQRNFLAYFKNIKNKNIEMNMLFFAFLIFKNDNNFTEVKSMLYNDLISLYEALEMVMYLKIKDIFTKYEKLRAEISLRLFLESSSKQV</sequence>
<reference evidence="2" key="1">
    <citation type="submission" date="2013-12" db="EMBL/GenBank/DDBJ databases">
        <authorList>
            <person name="Lin A.Y.T."/>
            <person name="Pearson B.J."/>
        </authorList>
    </citation>
    <scope>NUCLEOTIDE SEQUENCE</scope>
    <source>
        <strain evidence="2">CIW4</strain>
    </source>
</reference>
<dbReference type="EMBL" id="KF990485">
    <property type="protein sequence ID" value="AHJ60965.1"/>
    <property type="molecule type" value="mRNA"/>
</dbReference>
<dbReference type="PROSITE" id="PS50020">
    <property type="entry name" value="WW_DOMAIN_2"/>
    <property type="match status" value="1"/>
</dbReference>
<name>W8E6C3_SCHMD</name>
<dbReference type="SMART" id="SM00456">
    <property type="entry name" value="WW"/>
    <property type="match status" value="1"/>
</dbReference>
<evidence type="ECO:0000259" key="1">
    <source>
        <dbReference type="PROSITE" id="PS50020"/>
    </source>
</evidence>
<reference evidence="2" key="2">
    <citation type="journal article" date="2014" name="Development">
        <title>Planarian yorkie/YAP functions to integrate adult stem cell proliferation, organ homeostasis and maintenance of axial patterning.</title>
        <authorList>
            <person name="Lin A.Y."/>
            <person name="Pearson B.J."/>
        </authorList>
    </citation>
    <scope>NUCLEOTIDE SEQUENCE</scope>
    <source>
        <strain evidence="2">CIW4</strain>
    </source>
</reference>
<dbReference type="SUPFAM" id="SSF51045">
    <property type="entry name" value="WW domain"/>
    <property type="match status" value="1"/>
</dbReference>
<dbReference type="InterPro" id="IPR036020">
    <property type="entry name" value="WW_dom_sf"/>
</dbReference>
<dbReference type="InterPro" id="IPR001202">
    <property type="entry name" value="WW_dom"/>
</dbReference>
<accession>W8E6C3</accession>
<dbReference type="AlphaFoldDB" id="W8E6C3"/>